<comment type="caution">
    <text evidence="1">The sequence shown here is derived from an EMBL/GenBank/DDBJ whole genome shotgun (WGS) entry which is preliminary data.</text>
</comment>
<evidence type="ECO:0000313" key="2">
    <source>
        <dbReference type="Proteomes" id="UP001642360"/>
    </source>
</evidence>
<feature type="non-terminal residue" evidence="1">
    <location>
        <position position="194"/>
    </location>
</feature>
<proteinExistence type="predicted"/>
<evidence type="ECO:0000313" key="1">
    <source>
        <dbReference type="EMBL" id="CAK9165120.1"/>
    </source>
</evidence>
<name>A0ABC8TB11_9AQUA</name>
<organism evidence="1 2">
    <name type="scientific">Ilex paraguariensis</name>
    <name type="common">yerba mate</name>
    <dbReference type="NCBI Taxonomy" id="185542"/>
    <lineage>
        <taxon>Eukaryota</taxon>
        <taxon>Viridiplantae</taxon>
        <taxon>Streptophyta</taxon>
        <taxon>Embryophyta</taxon>
        <taxon>Tracheophyta</taxon>
        <taxon>Spermatophyta</taxon>
        <taxon>Magnoliopsida</taxon>
        <taxon>eudicotyledons</taxon>
        <taxon>Gunneridae</taxon>
        <taxon>Pentapetalae</taxon>
        <taxon>asterids</taxon>
        <taxon>campanulids</taxon>
        <taxon>Aquifoliales</taxon>
        <taxon>Aquifoliaceae</taxon>
        <taxon>Ilex</taxon>
    </lineage>
</organism>
<dbReference type="AlphaFoldDB" id="A0ABC8TB11"/>
<dbReference type="EMBL" id="CAUOFW020004322">
    <property type="protein sequence ID" value="CAK9165120.1"/>
    <property type="molecule type" value="Genomic_DNA"/>
</dbReference>
<accession>A0ABC8TB11</accession>
<gene>
    <name evidence="1" type="ORF">ILEXP_LOCUS34264</name>
</gene>
<sequence>MPLICKVNQTKPTVQLASVLPATVSTATNVYSSSSGLGSQVPIDSTIDRNTKTLVINPQPSLIPQAILESHESSMDRSLPKSQISAPEKGIQIPVVISNTQNLSGLHVLASNIVFGSVNSMNSSKPAKRVVFNKGEPGMYWSPTETLELSKGFCQILIGKCAYGKPSLGVVKEFIKSRWLLKGDFSVGVLDQRH</sequence>
<dbReference type="Proteomes" id="UP001642360">
    <property type="component" value="Unassembled WGS sequence"/>
</dbReference>
<reference evidence="1 2" key="1">
    <citation type="submission" date="2024-02" db="EMBL/GenBank/DDBJ databases">
        <authorList>
            <person name="Vignale AGUSTIN F."/>
            <person name="Sosa J E."/>
            <person name="Modenutti C."/>
        </authorList>
    </citation>
    <scope>NUCLEOTIDE SEQUENCE [LARGE SCALE GENOMIC DNA]</scope>
</reference>
<protein>
    <submittedName>
        <fullName evidence="1">Uncharacterized protein</fullName>
    </submittedName>
</protein>
<keyword evidence="2" id="KW-1185">Reference proteome</keyword>